<keyword evidence="1" id="KW-0732">Signal</keyword>
<organism evidence="2 3">
    <name type="scientific">Bradyrhizobium japonicum</name>
    <dbReference type="NCBI Taxonomy" id="375"/>
    <lineage>
        <taxon>Bacteria</taxon>
        <taxon>Pseudomonadati</taxon>
        <taxon>Pseudomonadota</taxon>
        <taxon>Alphaproteobacteria</taxon>
        <taxon>Hyphomicrobiales</taxon>
        <taxon>Nitrobacteraceae</taxon>
        <taxon>Bradyrhizobium</taxon>
    </lineage>
</organism>
<dbReference type="AlphaFoldDB" id="A0A1L3FCQ8"/>
<sequence>MRQMISGLVAAAAVMFVATAPAAACGFSTCAPVAPVYSGCNTGCGSWGYGPGYGGWGFEHLAEPATQYYYVNQGPTYTGPGAFAPYPTYREDAVVAPANYGYGRGYGYGNGYGYRAAAVEAPAAYPYQRPYYRPYRYGYGPRYGYLPRVHYGYGPRYGYARRAAPYYYGGHRVLRRYY</sequence>
<dbReference type="EMBL" id="CP017637">
    <property type="protein sequence ID" value="APG11068.1"/>
    <property type="molecule type" value="Genomic_DNA"/>
</dbReference>
<feature type="signal peptide" evidence="1">
    <location>
        <begin position="1"/>
        <end position="22"/>
    </location>
</feature>
<evidence type="ECO:0000256" key="1">
    <source>
        <dbReference type="SAM" id="SignalP"/>
    </source>
</evidence>
<evidence type="ECO:0000313" key="3">
    <source>
        <dbReference type="Proteomes" id="UP000181962"/>
    </source>
</evidence>
<name>A0A1L3FCQ8_BRAJP</name>
<evidence type="ECO:0000313" key="2">
    <source>
        <dbReference type="EMBL" id="APG11068.1"/>
    </source>
</evidence>
<accession>A0A1L3FCQ8</accession>
<reference evidence="2 3" key="1">
    <citation type="submission" date="2016-11" db="EMBL/GenBank/DDBJ databases">
        <title>Complete Genome Sequence of Bradyrhizobium sp. strain J5, an isolated from soybean nodule in Hokkaido.</title>
        <authorList>
            <person name="Kanehara K."/>
        </authorList>
    </citation>
    <scope>NUCLEOTIDE SEQUENCE [LARGE SCALE GENOMIC DNA]</scope>
    <source>
        <strain evidence="2 3">J5</strain>
    </source>
</reference>
<dbReference type="Proteomes" id="UP000181962">
    <property type="component" value="Chromosome"/>
</dbReference>
<feature type="chain" id="PRO_5013109104" evidence="1">
    <location>
        <begin position="23"/>
        <end position="178"/>
    </location>
</feature>
<dbReference type="OrthoDB" id="8130162at2"/>
<protein>
    <submittedName>
        <fullName evidence="2">Uncharacterized protein</fullName>
    </submittedName>
</protein>
<dbReference type="RefSeq" id="WP_071912721.1">
    <property type="nucleotide sequence ID" value="NZ_CP017637.1"/>
</dbReference>
<proteinExistence type="predicted"/>
<gene>
    <name evidence="2" type="ORF">BKD09_22300</name>
</gene>